<feature type="transmembrane region" description="Helical" evidence="1">
    <location>
        <begin position="12"/>
        <end position="30"/>
    </location>
</feature>
<organism evidence="2 3">
    <name type="scientific">Thioclava marina</name>
    <dbReference type="NCBI Taxonomy" id="1915077"/>
    <lineage>
        <taxon>Bacteria</taxon>
        <taxon>Pseudomonadati</taxon>
        <taxon>Pseudomonadota</taxon>
        <taxon>Alphaproteobacteria</taxon>
        <taxon>Rhodobacterales</taxon>
        <taxon>Paracoccaceae</taxon>
        <taxon>Thioclava</taxon>
    </lineage>
</organism>
<reference evidence="2 3" key="1">
    <citation type="submission" date="2016-11" db="EMBL/GenBank/DDBJ databases">
        <title>A multilocus sequence analysis scheme for characterization of bacteria in the genus Thioclava.</title>
        <authorList>
            <person name="Liu Y."/>
            <person name="Shao Z."/>
        </authorList>
    </citation>
    <scope>NUCLEOTIDE SEQUENCE [LARGE SCALE GENOMIC DNA]</scope>
    <source>
        <strain evidence="2 3">11.10-0-13</strain>
    </source>
</reference>
<keyword evidence="1" id="KW-0472">Membrane</keyword>
<comment type="caution">
    <text evidence="2">The sequence shown here is derived from an EMBL/GenBank/DDBJ whole genome shotgun (WGS) entry which is preliminary data.</text>
</comment>
<keyword evidence="1" id="KW-1133">Transmembrane helix</keyword>
<keyword evidence="3" id="KW-1185">Reference proteome</keyword>
<feature type="transmembrane region" description="Helical" evidence="1">
    <location>
        <begin position="98"/>
        <end position="119"/>
    </location>
</feature>
<feature type="transmembrane region" description="Helical" evidence="1">
    <location>
        <begin position="378"/>
        <end position="401"/>
    </location>
</feature>
<gene>
    <name evidence="2" type="ORF">BMG00_16080</name>
</gene>
<evidence type="ECO:0000313" key="2">
    <source>
        <dbReference type="EMBL" id="OOY11245.1"/>
    </source>
</evidence>
<feature type="transmembrane region" description="Helical" evidence="1">
    <location>
        <begin position="264"/>
        <end position="283"/>
    </location>
</feature>
<protein>
    <recommendedName>
        <fullName evidence="4">O-antigen ligase</fullName>
    </recommendedName>
</protein>
<feature type="transmembrane region" description="Helical" evidence="1">
    <location>
        <begin position="342"/>
        <end position="366"/>
    </location>
</feature>
<keyword evidence="1" id="KW-0812">Transmembrane</keyword>
<dbReference type="RefSeq" id="WP_158521752.1">
    <property type="nucleotide sequence ID" value="NZ_MPZS01000003.1"/>
</dbReference>
<proteinExistence type="predicted"/>
<evidence type="ECO:0008006" key="4">
    <source>
        <dbReference type="Google" id="ProtNLM"/>
    </source>
</evidence>
<feature type="transmembrane region" description="Helical" evidence="1">
    <location>
        <begin position="42"/>
        <end position="59"/>
    </location>
</feature>
<accession>A0ABX3MI57</accession>
<evidence type="ECO:0000256" key="1">
    <source>
        <dbReference type="SAM" id="Phobius"/>
    </source>
</evidence>
<feature type="transmembrane region" description="Helical" evidence="1">
    <location>
        <begin position="66"/>
        <end position="86"/>
    </location>
</feature>
<name>A0ABX3MI57_9RHOB</name>
<dbReference type="EMBL" id="MPZS01000003">
    <property type="protein sequence ID" value="OOY11245.1"/>
    <property type="molecule type" value="Genomic_DNA"/>
</dbReference>
<evidence type="ECO:0000313" key="3">
    <source>
        <dbReference type="Proteomes" id="UP000242224"/>
    </source>
</evidence>
<feature type="transmembrane region" description="Helical" evidence="1">
    <location>
        <begin position="219"/>
        <end position="252"/>
    </location>
</feature>
<dbReference type="Proteomes" id="UP000242224">
    <property type="component" value="Unassembled WGS sequence"/>
</dbReference>
<feature type="transmembrane region" description="Helical" evidence="1">
    <location>
        <begin position="413"/>
        <end position="429"/>
    </location>
</feature>
<sequence length="447" mass="47884">MSAARPDGVRMRLIGWALVLALAGLPLTWIPLASLGGFDLTLPYALSIALGAALLLRVLRAMLAASALIPAVTLWLVPYLAYLFVLKLHLAGLPDNGMILRQLFFLTCGGTIATAILLCGGEARLLRRGGFAALAGFVVVAEIHARQLGMSWLDAVTRFLSGDLNFVIYKFLRPIFQSASGDPGEVPASLKNAVSGGMLIALVLFRAGHESAARDSRGWVVTLITLVILVLLNTRSVLLIAALVLPGAAIIATLRRPSHSANRLVVKLLIGALALALGAMMLLNGSAATDLIESRFTFEDASTGGRFAQFSFALAGIERHVIAGSGLHEINGLLVHNLFLGAWLHGGLLAFLLVLLSYCAMIGLWGRFVARIVTQRGYWLLPVRAEWVAMLPVLAFFRVWIAGDAGHPGYPEWISITGFFALVLANAQARRPVARRASYPVAREAFA</sequence>